<evidence type="ECO:0000313" key="2">
    <source>
        <dbReference type="Proteomes" id="UP000016930"/>
    </source>
</evidence>
<name>M2R5A1_CERS8</name>
<reference evidence="1 2" key="1">
    <citation type="journal article" date="2012" name="Proc. Natl. Acad. Sci. U.S.A.">
        <title>Comparative genomics of Ceriporiopsis subvermispora and Phanerochaete chrysosporium provide insight into selective ligninolysis.</title>
        <authorList>
            <person name="Fernandez-Fueyo E."/>
            <person name="Ruiz-Duenas F.J."/>
            <person name="Ferreira P."/>
            <person name="Floudas D."/>
            <person name="Hibbett D.S."/>
            <person name="Canessa P."/>
            <person name="Larrondo L.F."/>
            <person name="James T.Y."/>
            <person name="Seelenfreund D."/>
            <person name="Lobos S."/>
            <person name="Polanco R."/>
            <person name="Tello M."/>
            <person name="Honda Y."/>
            <person name="Watanabe T."/>
            <person name="Watanabe T."/>
            <person name="Ryu J.S."/>
            <person name="Kubicek C.P."/>
            <person name="Schmoll M."/>
            <person name="Gaskell J."/>
            <person name="Hammel K.E."/>
            <person name="St John F.J."/>
            <person name="Vanden Wymelenberg A."/>
            <person name="Sabat G."/>
            <person name="Splinter BonDurant S."/>
            <person name="Syed K."/>
            <person name="Yadav J.S."/>
            <person name="Doddapaneni H."/>
            <person name="Subramanian V."/>
            <person name="Lavin J.L."/>
            <person name="Oguiza J.A."/>
            <person name="Perez G."/>
            <person name="Pisabarro A.G."/>
            <person name="Ramirez L."/>
            <person name="Santoyo F."/>
            <person name="Master E."/>
            <person name="Coutinho P.M."/>
            <person name="Henrissat B."/>
            <person name="Lombard V."/>
            <person name="Magnuson J.K."/>
            <person name="Kuees U."/>
            <person name="Hori C."/>
            <person name="Igarashi K."/>
            <person name="Samejima M."/>
            <person name="Held B.W."/>
            <person name="Barry K.W."/>
            <person name="LaButti K.M."/>
            <person name="Lapidus A."/>
            <person name="Lindquist E.A."/>
            <person name="Lucas S.M."/>
            <person name="Riley R."/>
            <person name="Salamov A.A."/>
            <person name="Hoffmeister D."/>
            <person name="Schwenk D."/>
            <person name="Hadar Y."/>
            <person name="Yarden O."/>
            <person name="de Vries R.P."/>
            <person name="Wiebenga A."/>
            <person name="Stenlid J."/>
            <person name="Eastwood D."/>
            <person name="Grigoriev I.V."/>
            <person name="Berka R.M."/>
            <person name="Blanchette R.A."/>
            <person name="Kersten P."/>
            <person name="Martinez A.T."/>
            <person name="Vicuna R."/>
            <person name="Cullen D."/>
        </authorList>
    </citation>
    <scope>NUCLEOTIDE SEQUENCE [LARGE SCALE GENOMIC DNA]</scope>
    <source>
        <strain evidence="1 2">B</strain>
    </source>
</reference>
<evidence type="ECO:0008006" key="3">
    <source>
        <dbReference type="Google" id="ProtNLM"/>
    </source>
</evidence>
<evidence type="ECO:0000313" key="1">
    <source>
        <dbReference type="EMBL" id="EMD39760.1"/>
    </source>
</evidence>
<keyword evidence="2" id="KW-1185">Reference proteome</keyword>
<dbReference type="Proteomes" id="UP000016930">
    <property type="component" value="Unassembled WGS sequence"/>
</dbReference>
<dbReference type="AlphaFoldDB" id="M2R5A1"/>
<dbReference type="EMBL" id="KB445793">
    <property type="protein sequence ID" value="EMD39760.1"/>
    <property type="molecule type" value="Genomic_DNA"/>
</dbReference>
<organism evidence="1 2">
    <name type="scientific">Ceriporiopsis subvermispora (strain B)</name>
    <name type="common">White-rot fungus</name>
    <name type="synonym">Gelatoporia subvermispora</name>
    <dbReference type="NCBI Taxonomy" id="914234"/>
    <lineage>
        <taxon>Eukaryota</taxon>
        <taxon>Fungi</taxon>
        <taxon>Dikarya</taxon>
        <taxon>Basidiomycota</taxon>
        <taxon>Agaricomycotina</taxon>
        <taxon>Agaricomycetes</taxon>
        <taxon>Polyporales</taxon>
        <taxon>Gelatoporiaceae</taxon>
        <taxon>Gelatoporia</taxon>
    </lineage>
</organism>
<dbReference type="HOGENOM" id="CLU_560188_0_0_1"/>
<sequence length="447" mass="52454">MIESPVINAGISRPRLPPELCDRIIDEVAIPNRRTTALLSSLALTCRGWLPRVRYHRWEEVDELGDIYGRFHSFFILMHLVPEIAPYIRTIEVIFDEIGYDSSAEEVTVTTTPRPLVVFQRSAKGPGAPARQDAIIRKDATSEEIVHSFFSKLVNVTYLDLDSCVFTFTPRLAQYFKKLEFLQLCMISFNSWADLRGVLGEFPKLRKIFFRRTMYNTRPELHSASSNVDNPAPSLDEIGVTRHPELMSDFHRVFIAGTQRSPVIDLSVGKTTRWTQFRKMWTKRRRFMLSKHLEYEYSDVEPEDDDDALYLDRLDPRIQFHVVELIPDWERYPDTALPSMFSWLTQIKRDVRVLYIRLHIKDIGILQSDDWIRITELLQSSFRQVEWLNCAISTTTTLLSPWIEHQLQFFARRGNLCFQFAEYRDWDPGEEDMEWELLEDSDDDNIT</sequence>
<dbReference type="SUPFAM" id="SSF52058">
    <property type="entry name" value="L domain-like"/>
    <property type="match status" value="1"/>
</dbReference>
<gene>
    <name evidence="1" type="ORF">CERSUDRAFT_92249</name>
</gene>
<protein>
    <recommendedName>
        <fullName evidence="3">F-box domain-containing protein</fullName>
    </recommendedName>
</protein>
<accession>M2R5A1</accession>
<proteinExistence type="predicted"/>